<name>A0A819Z8A3_9BILA</name>
<organism evidence="2 3">
    <name type="scientific">Adineta steineri</name>
    <dbReference type="NCBI Taxonomy" id="433720"/>
    <lineage>
        <taxon>Eukaryota</taxon>
        <taxon>Metazoa</taxon>
        <taxon>Spiralia</taxon>
        <taxon>Gnathifera</taxon>
        <taxon>Rotifera</taxon>
        <taxon>Eurotatoria</taxon>
        <taxon>Bdelloidea</taxon>
        <taxon>Adinetida</taxon>
        <taxon>Adinetidae</taxon>
        <taxon>Adineta</taxon>
    </lineage>
</organism>
<reference evidence="2" key="1">
    <citation type="submission" date="2021-02" db="EMBL/GenBank/DDBJ databases">
        <authorList>
            <person name="Nowell W R."/>
        </authorList>
    </citation>
    <scope>NUCLEOTIDE SEQUENCE</scope>
</reference>
<dbReference type="Proteomes" id="UP000663844">
    <property type="component" value="Unassembled WGS sequence"/>
</dbReference>
<sequence>MFKHHESNEHEERYQRLGTRLYIFILIITLSILSVYILIEEGIHRITILKPTENQYEYFQQIYSNKSVCPCSSITMTYANFITIQPSYHQVCSSDLVSPQWIQYNTRTTGNYTYTDYRLNSQPQFQLLATFCQQVQQIVDNGIKTFLQTQLVSSQIDSQDLFESEINLLISDWRTLVLNRFLRPINIIRTISQGNLLMNSGLNNNFSITNSTNKNIKILPRIYSSCSCALSSQCM</sequence>
<dbReference type="EMBL" id="CAJOAZ010007686">
    <property type="protein sequence ID" value="CAF4168305.1"/>
    <property type="molecule type" value="Genomic_DNA"/>
</dbReference>
<dbReference type="AlphaFoldDB" id="A0A819Z8A3"/>
<protein>
    <submittedName>
        <fullName evidence="2">Uncharacterized protein</fullName>
    </submittedName>
</protein>
<comment type="caution">
    <text evidence="2">The sequence shown here is derived from an EMBL/GenBank/DDBJ whole genome shotgun (WGS) entry which is preliminary data.</text>
</comment>
<gene>
    <name evidence="2" type="ORF">OXD698_LOCUS39015</name>
</gene>
<evidence type="ECO:0000313" key="3">
    <source>
        <dbReference type="Proteomes" id="UP000663844"/>
    </source>
</evidence>
<keyword evidence="1" id="KW-1133">Transmembrane helix</keyword>
<accession>A0A819Z8A3</accession>
<keyword evidence="1" id="KW-0812">Transmembrane</keyword>
<keyword evidence="1" id="KW-0472">Membrane</keyword>
<proteinExistence type="predicted"/>
<feature type="transmembrane region" description="Helical" evidence="1">
    <location>
        <begin position="21"/>
        <end position="39"/>
    </location>
</feature>
<evidence type="ECO:0000256" key="1">
    <source>
        <dbReference type="SAM" id="Phobius"/>
    </source>
</evidence>
<evidence type="ECO:0000313" key="2">
    <source>
        <dbReference type="EMBL" id="CAF4168305.1"/>
    </source>
</evidence>